<dbReference type="Proteomes" id="UP001187471">
    <property type="component" value="Unassembled WGS sequence"/>
</dbReference>
<keyword evidence="1" id="KW-0175">Coiled coil</keyword>
<feature type="coiled-coil region" evidence="1">
    <location>
        <begin position="134"/>
        <end position="161"/>
    </location>
</feature>
<dbReference type="AlphaFoldDB" id="A0AA88R5L6"/>
<protein>
    <recommendedName>
        <fullName evidence="5">Thylakoid lumenal 17.9 kDa protein, chloroplastic</fullName>
    </recommendedName>
</protein>
<evidence type="ECO:0000256" key="2">
    <source>
        <dbReference type="SAM" id="MobiDB-lite"/>
    </source>
</evidence>
<proteinExistence type="predicted"/>
<evidence type="ECO:0000313" key="3">
    <source>
        <dbReference type="EMBL" id="KAK2975576.1"/>
    </source>
</evidence>
<dbReference type="InterPro" id="IPR037734">
    <property type="entry name" value="Thylakoid_lumenal_17.9"/>
</dbReference>
<evidence type="ECO:0008006" key="5">
    <source>
        <dbReference type="Google" id="ProtNLM"/>
    </source>
</evidence>
<comment type="caution">
    <text evidence="3">The sequence shown here is derived from an EMBL/GenBank/DDBJ whole genome shotgun (WGS) entry which is preliminary data.</text>
</comment>
<organism evidence="3 4">
    <name type="scientific">Escallonia rubra</name>
    <dbReference type="NCBI Taxonomy" id="112253"/>
    <lineage>
        <taxon>Eukaryota</taxon>
        <taxon>Viridiplantae</taxon>
        <taxon>Streptophyta</taxon>
        <taxon>Embryophyta</taxon>
        <taxon>Tracheophyta</taxon>
        <taxon>Spermatophyta</taxon>
        <taxon>Magnoliopsida</taxon>
        <taxon>eudicotyledons</taxon>
        <taxon>Gunneridae</taxon>
        <taxon>Pentapetalae</taxon>
        <taxon>asterids</taxon>
        <taxon>campanulids</taxon>
        <taxon>Escalloniales</taxon>
        <taxon>Escalloniaceae</taxon>
        <taxon>Escallonia</taxon>
    </lineage>
</organism>
<sequence length="238" mass="25808">MSLGLSLSTCLIPPFPPAFSKHTPSRIAHSPPHSATLTAGLHNSSSKKPLIWSNILSIAFAVTTLTSPLPSSAIPSLNSQAPSLLPPTTPFSQSKDLPTGLENGKIRPCPSTNPGCVSTNPKSSSFAFPWMIPETSSQNAIEQLQQAIMETQKNVKIQVIEDRPDGQYLQAEVDGGFGRDVLEFLVKGDVVAYRSMATKVTYVYPFTTALGDSKGQEERMQKIVDQLGWYAPRFDSMD</sequence>
<dbReference type="PANTHER" id="PTHR36783">
    <property type="entry name" value="THYLAKOID LUMENAL 17.9 KDA PROTEIN, CHLOROPLASTIC"/>
    <property type="match status" value="1"/>
</dbReference>
<dbReference type="InterPro" id="IPR010865">
    <property type="entry name" value="DUF1499"/>
</dbReference>
<feature type="region of interest" description="Disordered" evidence="2">
    <location>
        <begin position="22"/>
        <end position="41"/>
    </location>
</feature>
<evidence type="ECO:0000313" key="4">
    <source>
        <dbReference type="Proteomes" id="UP001187471"/>
    </source>
</evidence>
<reference evidence="3" key="1">
    <citation type="submission" date="2022-12" db="EMBL/GenBank/DDBJ databases">
        <title>Draft genome assemblies for two species of Escallonia (Escalloniales).</title>
        <authorList>
            <person name="Chanderbali A."/>
            <person name="Dervinis C."/>
            <person name="Anghel I."/>
            <person name="Soltis D."/>
            <person name="Soltis P."/>
            <person name="Zapata F."/>
        </authorList>
    </citation>
    <scope>NUCLEOTIDE SEQUENCE</scope>
    <source>
        <strain evidence="3">UCBG92.1500</strain>
        <tissue evidence="3">Leaf</tissue>
    </source>
</reference>
<name>A0AA88R5L6_9ASTE</name>
<gene>
    <name evidence="3" type="ORF">RJ640_014063</name>
</gene>
<dbReference type="EMBL" id="JAVXUO010002175">
    <property type="protein sequence ID" value="KAK2975576.1"/>
    <property type="molecule type" value="Genomic_DNA"/>
</dbReference>
<accession>A0AA88R5L6</accession>
<keyword evidence="4" id="KW-1185">Reference proteome</keyword>
<dbReference type="GO" id="GO:0009543">
    <property type="term" value="C:chloroplast thylakoid lumen"/>
    <property type="evidence" value="ECO:0007669"/>
    <property type="project" value="TreeGrafter"/>
</dbReference>
<dbReference type="Pfam" id="PF07386">
    <property type="entry name" value="DUF1499"/>
    <property type="match status" value="1"/>
</dbReference>
<evidence type="ECO:0000256" key="1">
    <source>
        <dbReference type="SAM" id="Coils"/>
    </source>
</evidence>
<dbReference type="PANTHER" id="PTHR36783:SF2">
    <property type="entry name" value="THYLAKOID LUMENAL 17.9 KDA PROTEIN, CHLOROPLASTIC"/>
    <property type="match status" value="1"/>
</dbReference>